<dbReference type="SUPFAM" id="SSF111283">
    <property type="entry name" value="Putative modulator of DNA gyrase, PmbA/TldD"/>
    <property type="match status" value="1"/>
</dbReference>
<evidence type="ECO:0008006" key="9">
    <source>
        <dbReference type="Google" id="ProtNLM"/>
    </source>
</evidence>
<feature type="non-terminal residue" evidence="8">
    <location>
        <position position="288"/>
    </location>
</feature>
<dbReference type="InterPro" id="IPR045569">
    <property type="entry name" value="Metalloprtase-TldD/E_C"/>
</dbReference>
<keyword evidence="3" id="KW-0378">Hydrolase</keyword>
<sequence>KIEVVSSGMDSGAGLRLISKGETFYASTSELTKKSLLKTAKALSAGVSSKTPKIKINLKPAKANVNFKVREPFANAQEPCFTHFVHKIKRPPSEVKIEEKVRIVKEANKKARSIDKRIKQVMVGYGDSIRKIIIANSNGTLAEDERMQLLFSVTVVVKEKGILQTGTETKGGFIGWEIFDEFSPEEIATMAARRAILMLEAQKAPAGEMTVVLSSSAGGTMIHEAIGHSLEADIIQKGASKYCGKIGKRIASSLITVIDDPTLPNKRGSYRFDDEGNPSQKTILVKNG</sequence>
<dbReference type="PANTHER" id="PTHR30624:SF4">
    <property type="entry name" value="METALLOPROTEASE TLDD"/>
    <property type="match status" value="1"/>
</dbReference>
<evidence type="ECO:0000256" key="3">
    <source>
        <dbReference type="ARBA" id="ARBA00022801"/>
    </source>
</evidence>
<keyword evidence="4" id="KW-0482">Metalloprotease</keyword>
<dbReference type="AlphaFoldDB" id="X1ND41"/>
<evidence type="ECO:0000259" key="7">
    <source>
        <dbReference type="Pfam" id="PF19290"/>
    </source>
</evidence>
<dbReference type="InterPro" id="IPR045570">
    <property type="entry name" value="Metalloprtase-TldD/E_cen_dom"/>
</dbReference>
<dbReference type="PANTHER" id="PTHR30624">
    <property type="entry name" value="UNCHARACTERIZED PROTEIN TLDD AND PMBA"/>
    <property type="match status" value="1"/>
</dbReference>
<reference evidence="8" key="1">
    <citation type="journal article" date="2014" name="Front. Microbiol.">
        <title>High frequency of phylogenetically diverse reductive dehalogenase-homologous genes in deep subseafloor sedimentary metagenomes.</title>
        <authorList>
            <person name="Kawai M."/>
            <person name="Futagami T."/>
            <person name="Toyoda A."/>
            <person name="Takaki Y."/>
            <person name="Nishi S."/>
            <person name="Hori S."/>
            <person name="Arai W."/>
            <person name="Tsubouchi T."/>
            <person name="Morono Y."/>
            <person name="Uchiyama I."/>
            <person name="Ito T."/>
            <person name="Fujiyama A."/>
            <person name="Inagaki F."/>
            <person name="Takami H."/>
        </authorList>
    </citation>
    <scope>NUCLEOTIDE SEQUENCE</scope>
    <source>
        <strain evidence="8">Expedition CK06-06</strain>
    </source>
</reference>
<evidence type="ECO:0000256" key="1">
    <source>
        <dbReference type="ARBA" id="ARBA00005836"/>
    </source>
</evidence>
<evidence type="ECO:0000256" key="4">
    <source>
        <dbReference type="ARBA" id="ARBA00023049"/>
    </source>
</evidence>
<keyword evidence="2" id="KW-0645">Protease</keyword>
<dbReference type="GO" id="GO:0005829">
    <property type="term" value="C:cytosol"/>
    <property type="evidence" value="ECO:0007669"/>
    <property type="project" value="TreeGrafter"/>
</dbReference>
<name>X1ND41_9ZZZZ</name>
<dbReference type="Pfam" id="PF19289">
    <property type="entry name" value="PmbA_TldD_3rd"/>
    <property type="match status" value="1"/>
</dbReference>
<dbReference type="InterPro" id="IPR036059">
    <property type="entry name" value="TldD/PmbA_sf"/>
</dbReference>
<dbReference type="EMBL" id="BARV01016243">
    <property type="protein sequence ID" value="GAI24735.1"/>
    <property type="molecule type" value="Genomic_DNA"/>
</dbReference>
<evidence type="ECO:0000259" key="5">
    <source>
        <dbReference type="Pfam" id="PF01523"/>
    </source>
</evidence>
<gene>
    <name evidence="8" type="ORF">S06H3_27921</name>
</gene>
<proteinExistence type="inferred from homology"/>
<feature type="domain" description="Metalloprotease TldD/E central" evidence="7">
    <location>
        <begin position="91"/>
        <end position="199"/>
    </location>
</feature>
<accession>X1ND41</accession>
<comment type="caution">
    <text evidence="8">The sequence shown here is derived from an EMBL/GenBank/DDBJ whole genome shotgun (WGS) entry which is preliminary data.</text>
</comment>
<comment type="similarity">
    <text evidence="1">Belongs to the peptidase U62 family.</text>
</comment>
<dbReference type="InterPro" id="IPR002510">
    <property type="entry name" value="Metalloprtase-TldD/E_N"/>
</dbReference>
<dbReference type="GO" id="GO:0008237">
    <property type="term" value="F:metallopeptidase activity"/>
    <property type="evidence" value="ECO:0007669"/>
    <property type="project" value="UniProtKB-KW"/>
</dbReference>
<dbReference type="Gene3D" id="3.30.2290.10">
    <property type="entry name" value="PmbA/TldD superfamily"/>
    <property type="match status" value="1"/>
</dbReference>
<dbReference type="InterPro" id="IPR035068">
    <property type="entry name" value="TldD/PmbA_N"/>
</dbReference>
<dbReference type="GO" id="GO:0006508">
    <property type="term" value="P:proteolysis"/>
    <property type="evidence" value="ECO:0007669"/>
    <property type="project" value="UniProtKB-KW"/>
</dbReference>
<organism evidence="8">
    <name type="scientific">marine sediment metagenome</name>
    <dbReference type="NCBI Taxonomy" id="412755"/>
    <lineage>
        <taxon>unclassified sequences</taxon>
        <taxon>metagenomes</taxon>
        <taxon>ecological metagenomes</taxon>
    </lineage>
</organism>
<feature type="domain" description="Metalloprotease TldD/E C-terminal" evidence="6">
    <location>
        <begin position="207"/>
        <end position="288"/>
    </location>
</feature>
<feature type="domain" description="Metalloprotease TldD/E N-terminal" evidence="5">
    <location>
        <begin position="1"/>
        <end position="43"/>
    </location>
</feature>
<evidence type="ECO:0000259" key="6">
    <source>
        <dbReference type="Pfam" id="PF19289"/>
    </source>
</evidence>
<feature type="non-terminal residue" evidence="8">
    <location>
        <position position="1"/>
    </location>
</feature>
<dbReference type="InterPro" id="IPR051463">
    <property type="entry name" value="Peptidase_U62_metallo"/>
</dbReference>
<evidence type="ECO:0000256" key="2">
    <source>
        <dbReference type="ARBA" id="ARBA00022670"/>
    </source>
</evidence>
<dbReference type="Pfam" id="PF19290">
    <property type="entry name" value="PmbA_TldD_2nd"/>
    <property type="match status" value="1"/>
</dbReference>
<protein>
    <recommendedName>
        <fullName evidence="9">TldD/PmbA family protein</fullName>
    </recommendedName>
</protein>
<evidence type="ECO:0000313" key="8">
    <source>
        <dbReference type="EMBL" id="GAI24735.1"/>
    </source>
</evidence>
<dbReference type="Pfam" id="PF01523">
    <property type="entry name" value="PmbA_TldD_1st"/>
    <property type="match status" value="1"/>
</dbReference>